<sequence length="444" mass="50151">MLETFVRSLTGTMLSVNTRLQRDLTRKERVTKRFSIRETAQLLGLDSVYLTRAITRLADEEPGFRGGERVGRERLFGPDELMELRAILHTNRHSKRPYLHWRQPGEPLRVVTFGAQKGGTGKSLSAAHFAQYVSMNYGLRVGVIDCDPQATVSLYFADNELPLFSDQVDTAAEFMGISEPTQDDFFRAPANELDAMWRSTPWPGIRLLPGGASIQSADIFLFLISQKQRRPIYFGLKDALSRWDAKYGPKTRSADLRKADGTFDKDVFRRAMTETLDLIVIDQQPALTLMQLNGLIAADSVIIPQTVKGFDLSTLTTYASSILSALEELRIQFPERADEIGLGNHVVLPTIVSHDKELEQIMELYGANEELFAQVYYPRSDAISNAADEYKSIYEYNAPRSRRASAKKFTEDANIVNDFLVTTVLPELPSRGYAQDYIEKWWAA</sequence>
<protein>
    <submittedName>
        <fullName evidence="2">Chromosome partitioning protein</fullName>
    </submittedName>
</protein>
<dbReference type="SUPFAM" id="SSF52540">
    <property type="entry name" value="P-loop containing nucleoside triphosphate hydrolases"/>
    <property type="match status" value="1"/>
</dbReference>
<dbReference type="OrthoDB" id="9777757at2"/>
<dbReference type="AlphaFoldDB" id="A0A1I5VYQ2"/>
<feature type="domain" description="CobQ/CobB/MinD/ParA nucleotide binding" evidence="1">
    <location>
        <begin position="113"/>
        <end position="389"/>
    </location>
</feature>
<dbReference type="PANTHER" id="PTHR13696:SF52">
    <property type="entry name" value="PARA FAMILY PROTEIN CT_582"/>
    <property type="match status" value="1"/>
</dbReference>
<evidence type="ECO:0000259" key="1">
    <source>
        <dbReference type="Pfam" id="PF01656"/>
    </source>
</evidence>
<dbReference type="CDD" id="cd02042">
    <property type="entry name" value="ParAB_family"/>
    <property type="match status" value="1"/>
</dbReference>
<gene>
    <name evidence="2" type="ORF">SAMN04488047_13727</name>
</gene>
<dbReference type="Pfam" id="PF01656">
    <property type="entry name" value="CbiA"/>
    <property type="match status" value="1"/>
</dbReference>
<name>A0A1I5VYQ2_9RHOB</name>
<organism evidence="2 3">
    <name type="scientific">Tranquillimonas alkanivorans</name>
    <dbReference type="NCBI Taxonomy" id="441119"/>
    <lineage>
        <taxon>Bacteria</taxon>
        <taxon>Pseudomonadati</taxon>
        <taxon>Pseudomonadota</taxon>
        <taxon>Alphaproteobacteria</taxon>
        <taxon>Rhodobacterales</taxon>
        <taxon>Roseobacteraceae</taxon>
        <taxon>Tranquillimonas</taxon>
    </lineage>
</organism>
<dbReference type="InterPro" id="IPR027417">
    <property type="entry name" value="P-loop_NTPase"/>
</dbReference>
<dbReference type="Gene3D" id="3.40.50.300">
    <property type="entry name" value="P-loop containing nucleotide triphosphate hydrolases"/>
    <property type="match status" value="1"/>
</dbReference>
<dbReference type="InterPro" id="IPR050678">
    <property type="entry name" value="DNA_Partitioning_ATPase"/>
</dbReference>
<dbReference type="EMBL" id="FOXA01000037">
    <property type="protein sequence ID" value="SFQ12467.1"/>
    <property type="molecule type" value="Genomic_DNA"/>
</dbReference>
<evidence type="ECO:0000313" key="3">
    <source>
        <dbReference type="Proteomes" id="UP000199356"/>
    </source>
</evidence>
<keyword evidence="3" id="KW-1185">Reference proteome</keyword>
<dbReference type="STRING" id="441119.SAMN04488047_13727"/>
<dbReference type="PANTHER" id="PTHR13696">
    <property type="entry name" value="P-LOOP CONTAINING NUCLEOSIDE TRIPHOSPHATE HYDROLASE"/>
    <property type="match status" value="1"/>
</dbReference>
<proteinExistence type="predicted"/>
<dbReference type="Proteomes" id="UP000199356">
    <property type="component" value="Unassembled WGS sequence"/>
</dbReference>
<reference evidence="2 3" key="1">
    <citation type="submission" date="2016-10" db="EMBL/GenBank/DDBJ databases">
        <authorList>
            <person name="de Groot N.N."/>
        </authorList>
    </citation>
    <scope>NUCLEOTIDE SEQUENCE [LARGE SCALE GENOMIC DNA]</scope>
    <source>
        <strain evidence="2 3">DSM 19547</strain>
    </source>
</reference>
<evidence type="ECO:0000313" key="2">
    <source>
        <dbReference type="EMBL" id="SFQ12467.1"/>
    </source>
</evidence>
<accession>A0A1I5VYQ2</accession>
<dbReference type="RefSeq" id="WP_093425476.1">
    <property type="nucleotide sequence ID" value="NZ_FOXA01000037.1"/>
</dbReference>
<dbReference type="InterPro" id="IPR002586">
    <property type="entry name" value="CobQ/CobB/MinD/ParA_Nub-bd_dom"/>
</dbReference>